<feature type="region of interest" description="Disordered" evidence="1">
    <location>
        <begin position="20"/>
        <end position="51"/>
    </location>
</feature>
<feature type="compositionally biased region" description="Basic residues" evidence="1">
    <location>
        <begin position="158"/>
        <end position="169"/>
    </location>
</feature>
<dbReference type="EMBL" id="CAXAMN010014725">
    <property type="protein sequence ID" value="CAK9044113.1"/>
    <property type="molecule type" value="Genomic_DNA"/>
</dbReference>
<feature type="region of interest" description="Disordered" evidence="1">
    <location>
        <begin position="192"/>
        <end position="218"/>
    </location>
</feature>
<sequence length="218" mass="23241">MPEVDEDELSDSTRAALRIQEEIDGNGPTTSSKSTPSSRKSSAQVSNGTHGAVTGIALGEYAHKKGGSGTVHIKMKGSKAGFFSESLESLAYRHDSDDEVNPEAPSGSFRQKDLAREASGTGSQAVGLDGKVYSFIEAPSDDESSAERNAPSAVKDKGKSKKKVKKEKGKKKAFFCYGLGSRSSWIKQSTCLEDGKKKEKKKKVHASSRAGLLSNHLS</sequence>
<feature type="region of interest" description="Disordered" evidence="1">
    <location>
        <begin position="93"/>
        <end position="126"/>
    </location>
</feature>
<evidence type="ECO:0000256" key="1">
    <source>
        <dbReference type="SAM" id="MobiDB-lite"/>
    </source>
</evidence>
<comment type="caution">
    <text evidence="2">The sequence shown here is derived from an EMBL/GenBank/DDBJ whole genome shotgun (WGS) entry which is preliminary data.</text>
</comment>
<keyword evidence="3" id="KW-1185">Reference proteome</keyword>
<proteinExistence type="predicted"/>
<dbReference type="Proteomes" id="UP001642484">
    <property type="component" value="Unassembled WGS sequence"/>
</dbReference>
<accession>A0ABP0LY09</accession>
<protein>
    <submittedName>
        <fullName evidence="2">Uncharacterized protein</fullName>
    </submittedName>
</protein>
<evidence type="ECO:0000313" key="2">
    <source>
        <dbReference type="EMBL" id="CAK9044113.1"/>
    </source>
</evidence>
<feature type="region of interest" description="Disordered" evidence="1">
    <location>
        <begin position="138"/>
        <end position="169"/>
    </location>
</feature>
<reference evidence="2 3" key="1">
    <citation type="submission" date="2024-02" db="EMBL/GenBank/DDBJ databases">
        <authorList>
            <person name="Chen Y."/>
            <person name="Shah S."/>
            <person name="Dougan E. K."/>
            <person name="Thang M."/>
            <person name="Chan C."/>
        </authorList>
    </citation>
    <scope>NUCLEOTIDE SEQUENCE [LARGE SCALE GENOMIC DNA]</scope>
</reference>
<evidence type="ECO:0000313" key="3">
    <source>
        <dbReference type="Proteomes" id="UP001642484"/>
    </source>
</evidence>
<feature type="compositionally biased region" description="Low complexity" evidence="1">
    <location>
        <begin position="28"/>
        <end position="42"/>
    </location>
</feature>
<name>A0ABP0LY09_9DINO</name>
<gene>
    <name evidence="2" type="ORF">CCMP2556_LOCUS23263</name>
</gene>
<organism evidence="2 3">
    <name type="scientific">Durusdinium trenchii</name>
    <dbReference type="NCBI Taxonomy" id="1381693"/>
    <lineage>
        <taxon>Eukaryota</taxon>
        <taxon>Sar</taxon>
        <taxon>Alveolata</taxon>
        <taxon>Dinophyceae</taxon>
        <taxon>Suessiales</taxon>
        <taxon>Symbiodiniaceae</taxon>
        <taxon>Durusdinium</taxon>
    </lineage>
</organism>